<dbReference type="AlphaFoldDB" id="A0A1H3YVX0"/>
<evidence type="ECO:0000259" key="3">
    <source>
        <dbReference type="Pfam" id="PF23357"/>
    </source>
</evidence>
<dbReference type="InterPro" id="IPR019863">
    <property type="entry name" value="Motility-assoc_ABC-rel_GldG"/>
</dbReference>
<evidence type="ECO:0000313" key="4">
    <source>
        <dbReference type="EMBL" id="SEA15174.1"/>
    </source>
</evidence>
<dbReference type="Pfam" id="PF09822">
    <property type="entry name" value="ABC_transp_aux"/>
    <property type="match status" value="1"/>
</dbReference>
<dbReference type="InterPro" id="IPR019196">
    <property type="entry name" value="ABC_transp_unknown"/>
</dbReference>
<feature type="domain" description="DUF7088" evidence="3">
    <location>
        <begin position="34"/>
        <end position="139"/>
    </location>
</feature>
<gene>
    <name evidence="4" type="ORF">SAMN05421540_103262</name>
</gene>
<protein>
    <submittedName>
        <fullName evidence="4">Gliding-associated putative ABC transporter substrate-binding component GldG</fullName>
    </submittedName>
</protein>
<proteinExistence type="predicted"/>
<keyword evidence="1" id="KW-0812">Transmembrane</keyword>
<feature type="transmembrane region" description="Helical" evidence="1">
    <location>
        <begin position="524"/>
        <end position="546"/>
    </location>
</feature>
<dbReference type="STRING" id="908615.SAMN05421540_103262"/>
<evidence type="ECO:0000313" key="5">
    <source>
        <dbReference type="Proteomes" id="UP000198820"/>
    </source>
</evidence>
<reference evidence="4 5" key="1">
    <citation type="submission" date="2016-10" db="EMBL/GenBank/DDBJ databases">
        <authorList>
            <person name="de Groot N.N."/>
        </authorList>
    </citation>
    <scope>NUCLEOTIDE SEQUENCE [LARGE SCALE GENOMIC DNA]</scope>
    <source>
        <strain evidence="4 5">DSM 23581</strain>
    </source>
</reference>
<sequence>MKKHVSKILGLIVILVIANIISSHAFLRQDFTHDQRYSLSGYSQDLVNSIDKSVVIEVFLNGEMPSEYKRLQREIRYLLEEYSAYNSLIKFDFINPVDDNQNAMDVANQFYENGMSPKVLNQMKNGEMSEKIIFPWALANYDGQKFPISLLSKNTKTETENVINTSIQEIEYQISNALKILTRKKSKKIAIIKGQGELDDMYIADAFRSLKNYYYIAPFTLDSVQSNPQKTFEELSDFDLIVEAKPQKAFSEEKKYLIDQYIMQGGSAIWLTEHVTAEQDSLMKNQSLFALPKDLNLHDLFFEYGIRINPQLVKDLYCAPISLATGSGRDTEINQFPWLYAPLSQRNQPHIITKNLLPIKFDYANPIDTLKNDLKKEILLQSSPLSQIVGVPKEINLNLIQQKPNPEDFRNDRQNLAVLVEGEFKSAYKNRLKPFDLNNQKDDGVFTSQAFISDGDVIKNEVSKGEILELGFDRLSGNAYGNKQFLINLTNYMLGDKDLVSLRNKSIKTANFDQAKVKNSKIKWQIINIALAPFLMIVFGALMFFFKRKKYVKS</sequence>
<dbReference type="NCBIfam" id="TIGR03521">
    <property type="entry name" value="GldG"/>
    <property type="match status" value="1"/>
</dbReference>
<dbReference type="InterPro" id="IPR055396">
    <property type="entry name" value="DUF7088"/>
</dbReference>
<keyword evidence="1" id="KW-1133">Transmembrane helix</keyword>
<dbReference type="RefSeq" id="WP_093241020.1">
    <property type="nucleotide sequence ID" value="NZ_FNQF01000003.1"/>
</dbReference>
<evidence type="ECO:0000259" key="2">
    <source>
        <dbReference type="Pfam" id="PF09822"/>
    </source>
</evidence>
<keyword evidence="5" id="KW-1185">Reference proteome</keyword>
<accession>A0A1H3YVX0</accession>
<dbReference type="EMBL" id="FNQF01000003">
    <property type="protein sequence ID" value="SEA15174.1"/>
    <property type="molecule type" value="Genomic_DNA"/>
</dbReference>
<dbReference type="Proteomes" id="UP000198820">
    <property type="component" value="Unassembled WGS sequence"/>
</dbReference>
<organism evidence="4 5">
    <name type="scientific">Psychroflexus halocasei</name>
    <dbReference type="NCBI Taxonomy" id="908615"/>
    <lineage>
        <taxon>Bacteria</taxon>
        <taxon>Pseudomonadati</taxon>
        <taxon>Bacteroidota</taxon>
        <taxon>Flavobacteriia</taxon>
        <taxon>Flavobacteriales</taxon>
        <taxon>Flavobacteriaceae</taxon>
        <taxon>Psychroflexus</taxon>
    </lineage>
</organism>
<keyword evidence="1" id="KW-0472">Membrane</keyword>
<name>A0A1H3YVX0_9FLAO</name>
<dbReference type="Pfam" id="PF23357">
    <property type="entry name" value="DUF7088"/>
    <property type="match status" value="1"/>
</dbReference>
<evidence type="ECO:0000256" key="1">
    <source>
        <dbReference type="SAM" id="Phobius"/>
    </source>
</evidence>
<feature type="domain" description="ABC-type uncharacterised transport system" evidence="2">
    <location>
        <begin position="187"/>
        <end position="488"/>
    </location>
</feature>